<organism evidence="2 3">
    <name type="scientific">Burkholderia pseudomultivorans</name>
    <dbReference type="NCBI Taxonomy" id="1207504"/>
    <lineage>
        <taxon>Bacteria</taxon>
        <taxon>Pseudomonadati</taxon>
        <taxon>Pseudomonadota</taxon>
        <taxon>Betaproteobacteria</taxon>
        <taxon>Burkholderiales</taxon>
        <taxon>Burkholderiaceae</taxon>
        <taxon>Burkholderia</taxon>
        <taxon>Burkholderia cepacia complex</taxon>
    </lineage>
</organism>
<dbReference type="RefSeq" id="WP_070556289.1">
    <property type="nucleotide sequence ID" value="NZ_CABVPP010000002.1"/>
</dbReference>
<gene>
    <name evidence="2" type="ORF">BPS26883_00534</name>
</gene>
<dbReference type="Proteomes" id="UP000494162">
    <property type="component" value="Unassembled WGS sequence"/>
</dbReference>
<evidence type="ECO:0000313" key="2">
    <source>
        <dbReference type="EMBL" id="VWB14954.1"/>
    </source>
</evidence>
<dbReference type="GeneID" id="93167553"/>
<proteinExistence type="predicted"/>
<evidence type="ECO:0000256" key="1">
    <source>
        <dbReference type="SAM" id="MobiDB-lite"/>
    </source>
</evidence>
<evidence type="ECO:0008006" key="4">
    <source>
        <dbReference type="Google" id="ProtNLM"/>
    </source>
</evidence>
<reference evidence="2 3" key="1">
    <citation type="submission" date="2019-09" db="EMBL/GenBank/DDBJ databases">
        <authorList>
            <person name="Depoorter E."/>
        </authorList>
    </citation>
    <scope>NUCLEOTIDE SEQUENCE [LARGE SCALE GENOMIC DNA]</scope>
    <source>
        <strain evidence="2">LMG 26883</strain>
    </source>
</reference>
<name>A0A6P2HEN7_9BURK</name>
<dbReference type="AlphaFoldDB" id="A0A6P2HEN7"/>
<evidence type="ECO:0000313" key="3">
    <source>
        <dbReference type="Proteomes" id="UP000494162"/>
    </source>
</evidence>
<sequence length="102" mass="9578">MSESHNGSTPQPNPTSQLNSLVGLGARGMGAASPWMAAGNISGGLIQRLVDPSHSGNSFGNIAGATLKGAGTGAAVGSVVPGIGTLIGAGVGGLAGGLSTLL</sequence>
<feature type="compositionally biased region" description="Polar residues" evidence="1">
    <location>
        <begin position="1"/>
        <end position="20"/>
    </location>
</feature>
<dbReference type="EMBL" id="CABVPP010000002">
    <property type="protein sequence ID" value="VWB14954.1"/>
    <property type="molecule type" value="Genomic_DNA"/>
</dbReference>
<accession>A0A6P2HEN7</accession>
<protein>
    <recommendedName>
        <fullName evidence="4">Bacteriocin</fullName>
    </recommendedName>
</protein>
<feature type="region of interest" description="Disordered" evidence="1">
    <location>
        <begin position="1"/>
        <end position="21"/>
    </location>
</feature>